<comment type="cofactor">
    <cofactor evidence="7">
        <name>Mg(2+)</name>
        <dbReference type="ChEBI" id="CHEBI:18420"/>
    </cofactor>
    <text evidence="7">Binds 1 Mg(2+) ion per subunit.</text>
</comment>
<evidence type="ECO:0000256" key="3">
    <source>
        <dbReference type="ARBA" id="ARBA00022741"/>
    </source>
</evidence>
<evidence type="ECO:0000256" key="8">
    <source>
        <dbReference type="RuleBase" id="RU000520"/>
    </source>
</evidence>
<accession>A0A2S7X2E0</accession>
<dbReference type="Proteomes" id="UP000239263">
    <property type="component" value="Unassembled WGS sequence"/>
</dbReference>
<dbReference type="FunFam" id="1.10.300.10:FF:000001">
    <property type="entry name" value="Adenylosuccinate synthetase"/>
    <property type="match status" value="1"/>
</dbReference>
<name>A0A2S7X2E0_9GAMM</name>
<feature type="binding site" description="in other chain" evidence="7">
    <location>
        <begin position="12"/>
        <end position="15"/>
    </location>
    <ligand>
        <name>IMP</name>
        <dbReference type="ChEBI" id="CHEBI:58053"/>
        <note>ligand shared between dimeric partners</note>
    </ligand>
</feature>
<dbReference type="Pfam" id="PF00709">
    <property type="entry name" value="Adenylsucc_synt"/>
    <property type="match status" value="1"/>
</dbReference>
<dbReference type="PANTHER" id="PTHR11846:SF0">
    <property type="entry name" value="ADENYLOSUCCINATE SYNTHETASE"/>
    <property type="match status" value="1"/>
</dbReference>
<dbReference type="GO" id="GO:0004019">
    <property type="term" value="F:adenylosuccinate synthase activity"/>
    <property type="evidence" value="ECO:0007669"/>
    <property type="project" value="UniProtKB-UniRule"/>
</dbReference>
<dbReference type="InterPro" id="IPR018220">
    <property type="entry name" value="Adenylosuccin_syn_GTP-bd"/>
</dbReference>
<proteinExistence type="inferred from homology"/>
<feature type="binding site" evidence="7">
    <location>
        <position position="12"/>
    </location>
    <ligand>
        <name>Mg(2+)</name>
        <dbReference type="ChEBI" id="CHEBI:18420"/>
    </ligand>
</feature>
<protein>
    <recommendedName>
        <fullName evidence="7 8">Adenylosuccinate synthetase</fullName>
        <shortName evidence="7">AMPSase</shortName>
        <shortName evidence="7">AdSS</shortName>
        <ecNumber evidence="7 8">6.3.4.4</ecNumber>
    </recommendedName>
    <alternativeName>
        <fullName evidence="7">IMP--aspartate ligase</fullName>
    </alternativeName>
</protein>
<feature type="binding site" evidence="7">
    <location>
        <position position="139"/>
    </location>
    <ligand>
        <name>IMP</name>
        <dbReference type="ChEBI" id="CHEBI:58053"/>
        <note>ligand shared between dimeric partners</note>
    </ligand>
</feature>
<sequence>MLKAVVGLQFGDEGKGKFVDFLACDYQHIVRFNGGANAGHTVIVNGDHAAFSQIPATVTDGKSLYICQGALISMERMIQEIDFIHSVCPNSKIYIDPRCHIVMPIHVQLNKASEVYKGEKKIGSVGVGVGACFEDKSNRVGIRLIDLIDEETLKDKLQTLWEIKDKQISNVFGGELTLCFYQELNRLSLLGKRLQPYFCFTNDLIKKLLDNGTDVLLESSQATFLDNSFGTYPYTVAYQTLIQSCFTSMGVPAEKLNVLGVMKSYMIRVGNGPLPTEINDEQALYIRERGNEFGTVSNRPRRCAWLDLALIEHAIELNGVNEVSITNVDVLSNIQNLKICVGYRLNGLEVCINEALLHFDHVEPIYEQFDSWPELYGTYYCIDDLPFNLIKYLSFIQSKISADIRYISYGPDRNKTLRINFGEFKAQVKIIMETMV</sequence>
<evidence type="ECO:0000256" key="7">
    <source>
        <dbReference type="HAMAP-Rule" id="MF_00011"/>
    </source>
</evidence>
<dbReference type="GO" id="GO:0046040">
    <property type="term" value="P:IMP metabolic process"/>
    <property type="evidence" value="ECO:0007669"/>
    <property type="project" value="TreeGrafter"/>
</dbReference>
<keyword evidence="3 7" id="KW-0547">Nucleotide-binding</keyword>
<comment type="function">
    <text evidence="7">Plays an important role in the de novo pathway of purine nucleotide biosynthesis. Catalyzes the first committed step in the biosynthesis of AMP from IMP.</text>
</comment>
<comment type="similarity">
    <text evidence="7 8">Belongs to the adenylosuccinate synthetase family.</text>
</comment>
<dbReference type="InterPro" id="IPR001114">
    <property type="entry name" value="Adenylosuccinate_synthetase"/>
</dbReference>
<comment type="subunit">
    <text evidence="7">Homodimer.</text>
</comment>
<dbReference type="RefSeq" id="WP_105055667.1">
    <property type="nucleotide sequence ID" value="NZ_CAWNRT010000002.1"/>
</dbReference>
<evidence type="ECO:0000313" key="9">
    <source>
        <dbReference type="EMBL" id="PQJ84179.1"/>
    </source>
</evidence>
<dbReference type="PANTHER" id="PTHR11846">
    <property type="entry name" value="ADENYLOSUCCINATE SYNTHETASE"/>
    <property type="match status" value="1"/>
</dbReference>
<evidence type="ECO:0000256" key="4">
    <source>
        <dbReference type="ARBA" id="ARBA00022755"/>
    </source>
</evidence>
<dbReference type="EMBL" id="MSCO01000002">
    <property type="protein sequence ID" value="PQJ84179.1"/>
    <property type="molecule type" value="Genomic_DNA"/>
</dbReference>
<keyword evidence="1 7" id="KW-0436">Ligase</keyword>
<dbReference type="InterPro" id="IPR027417">
    <property type="entry name" value="P-loop_NTPase"/>
</dbReference>
<evidence type="ECO:0000256" key="6">
    <source>
        <dbReference type="ARBA" id="ARBA00023134"/>
    </source>
</evidence>
<comment type="catalytic activity">
    <reaction evidence="7 8">
        <text>IMP + L-aspartate + GTP = N(6)-(1,2-dicarboxyethyl)-AMP + GDP + phosphate + 2 H(+)</text>
        <dbReference type="Rhea" id="RHEA:15753"/>
        <dbReference type="ChEBI" id="CHEBI:15378"/>
        <dbReference type="ChEBI" id="CHEBI:29991"/>
        <dbReference type="ChEBI" id="CHEBI:37565"/>
        <dbReference type="ChEBI" id="CHEBI:43474"/>
        <dbReference type="ChEBI" id="CHEBI:57567"/>
        <dbReference type="ChEBI" id="CHEBI:58053"/>
        <dbReference type="ChEBI" id="CHEBI:58189"/>
        <dbReference type="EC" id="6.3.4.4"/>
    </reaction>
</comment>
<dbReference type="GO" id="GO:0005525">
    <property type="term" value="F:GTP binding"/>
    <property type="evidence" value="ECO:0007669"/>
    <property type="project" value="UniProtKB-UniRule"/>
</dbReference>
<dbReference type="OrthoDB" id="6446313at2"/>
<evidence type="ECO:0000256" key="1">
    <source>
        <dbReference type="ARBA" id="ARBA00022598"/>
    </source>
</evidence>
<comment type="subcellular location">
    <subcellularLocation>
        <location evidence="7">Cytoplasm</location>
    </subcellularLocation>
</comment>
<keyword evidence="6 7" id="KW-0342">GTP-binding</keyword>
<dbReference type="EC" id="6.3.4.4" evidence="7 8"/>
<keyword evidence="2 7" id="KW-0479">Metal-binding</keyword>
<feature type="binding site" description="in other chain" evidence="7">
    <location>
        <begin position="37"/>
        <end position="40"/>
    </location>
    <ligand>
        <name>IMP</name>
        <dbReference type="ChEBI" id="CHEBI:58053"/>
        <note>ligand shared between dimeric partners</note>
    </ligand>
</feature>
<feature type="binding site" evidence="7">
    <location>
        <begin position="408"/>
        <end position="410"/>
    </location>
    <ligand>
        <name>GTP</name>
        <dbReference type="ChEBI" id="CHEBI:37565"/>
    </ligand>
</feature>
<dbReference type="GO" id="GO:0005737">
    <property type="term" value="C:cytoplasm"/>
    <property type="evidence" value="ECO:0007669"/>
    <property type="project" value="UniProtKB-SubCell"/>
</dbReference>
<evidence type="ECO:0000313" key="10">
    <source>
        <dbReference type="Proteomes" id="UP000239263"/>
    </source>
</evidence>
<dbReference type="SMART" id="SM00788">
    <property type="entry name" value="Adenylsucc_synt"/>
    <property type="match status" value="1"/>
</dbReference>
<dbReference type="UniPathway" id="UPA00075">
    <property type="reaction ID" value="UER00335"/>
</dbReference>
<comment type="caution">
    <text evidence="9">The sequence shown here is derived from an EMBL/GenBank/DDBJ whole genome shotgun (WGS) entry which is preliminary data.</text>
</comment>
<comment type="pathway">
    <text evidence="7 8">Purine metabolism; AMP biosynthesis via de novo pathway; AMP from IMP: step 1/2.</text>
</comment>
<organism evidence="9 10">
    <name type="scientific">Aliivibrio sifiae</name>
    <dbReference type="NCBI Taxonomy" id="566293"/>
    <lineage>
        <taxon>Bacteria</taxon>
        <taxon>Pseudomonadati</taxon>
        <taxon>Pseudomonadota</taxon>
        <taxon>Gammaproteobacteria</taxon>
        <taxon>Vibrionales</taxon>
        <taxon>Vibrionaceae</taxon>
        <taxon>Aliivibrio</taxon>
    </lineage>
</organism>
<comment type="caution">
    <text evidence="7">Lacks conserved residue(s) required for the propagation of feature annotation.</text>
</comment>
<dbReference type="SUPFAM" id="SSF52540">
    <property type="entry name" value="P-loop containing nucleoside triphosphate hydrolases"/>
    <property type="match status" value="1"/>
</dbReference>
<dbReference type="InterPro" id="IPR042110">
    <property type="entry name" value="Adenylosuccinate_synth_dom2"/>
</dbReference>
<feature type="binding site" evidence="7">
    <location>
        <begin position="295"/>
        <end position="301"/>
    </location>
    <ligand>
        <name>substrate</name>
    </ligand>
</feature>
<feature type="active site" description="Proton acceptor" evidence="7">
    <location>
        <position position="12"/>
    </location>
</feature>
<keyword evidence="4 7" id="KW-0658">Purine biosynthesis</keyword>
<dbReference type="PROSITE" id="PS01266">
    <property type="entry name" value="ADENYLOSUCCIN_SYN_1"/>
    <property type="match status" value="1"/>
</dbReference>
<reference evidence="9 10" key="1">
    <citation type="submission" date="2016-12" db="EMBL/GenBank/DDBJ databases">
        <title>Diversity of luminous bacteria.</title>
        <authorList>
            <person name="Yoshizawa S."/>
            <person name="Kogure K."/>
        </authorList>
    </citation>
    <scope>NUCLEOTIDE SEQUENCE [LARGE SCALE GENOMIC DNA]</scope>
    <source>
        <strain evidence="9 10">ATCC 33715</strain>
    </source>
</reference>
<feature type="binding site" evidence="7">
    <location>
        <begin position="327"/>
        <end position="329"/>
    </location>
    <ligand>
        <name>GTP</name>
        <dbReference type="ChEBI" id="CHEBI:37565"/>
    </ligand>
</feature>
<dbReference type="InterPro" id="IPR042109">
    <property type="entry name" value="Adenylosuccinate_synth_dom1"/>
</dbReference>
<dbReference type="CDD" id="cd03108">
    <property type="entry name" value="AdSS"/>
    <property type="match status" value="1"/>
</dbReference>
<feature type="binding site" evidence="7">
    <location>
        <begin position="11"/>
        <end position="17"/>
    </location>
    <ligand>
        <name>GTP</name>
        <dbReference type="ChEBI" id="CHEBI:37565"/>
    </ligand>
</feature>
<dbReference type="AlphaFoldDB" id="A0A2S7X2E0"/>
<keyword evidence="7" id="KW-0963">Cytoplasm</keyword>
<dbReference type="InterPro" id="IPR042111">
    <property type="entry name" value="Adenylosuccinate_synth_dom3"/>
</dbReference>
<dbReference type="Gene3D" id="1.10.300.10">
    <property type="entry name" value="Adenylosuccinate Synthetase, subunit A, domain 2"/>
    <property type="match status" value="1"/>
</dbReference>
<feature type="binding site" evidence="7">
    <location>
        <position position="39"/>
    </location>
    <ligand>
        <name>Mg(2+)</name>
        <dbReference type="ChEBI" id="CHEBI:18420"/>
    </ligand>
</feature>
<feature type="binding site" description="in other chain" evidence="7">
    <location>
        <position position="299"/>
    </location>
    <ligand>
        <name>IMP</name>
        <dbReference type="ChEBI" id="CHEBI:58053"/>
        <note>ligand shared between dimeric partners</note>
    </ligand>
</feature>
<keyword evidence="5 7" id="KW-0460">Magnesium</keyword>
<dbReference type="HAMAP" id="MF_00011">
    <property type="entry name" value="Adenylosucc_synth"/>
    <property type="match status" value="1"/>
</dbReference>
<feature type="binding site" evidence="7">
    <location>
        <position position="301"/>
    </location>
    <ligand>
        <name>GTP</name>
        <dbReference type="ChEBI" id="CHEBI:37565"/>
    </ligand>
</feature>
<dbReference type="Gene3D" id="3.40.440.10">
    <property type="entry name" value="Adenylosuccinate Synthetase, subunit A, domain 1"/>
    <property type="match status" value="1"/>
</dbReference>
<evidence type="ECO:0000256" key="5">
    <source>
        <dbReference type="ARBA" id="ARBA00022842"/>
    </source>
</evidence>
<feature type="active site" description="Proton donor" evidence="7">
    <location>
        <position position="40"/>
    </location>
</feature>
<dbReference type="Gene3D" id="3.90.170.10">
    <property type="entry name" value="Adenylosuccinate Synthetase, subunit A, domain 3"/>
    <property type="match status" value="1"/>
</dbReference>
<gene>
    <name evidence="7" type="primary">purA</name>
    <name evidence="9" type="ORF">BTO22_11520</name>
</gene>
<dbReference type="GO" id="GO:0000287">
    <property type="term" value="F:magnesium ion binding"/>
    <property type="evidence" value="ECO:0007669"/>
    <property type="project" value="UniProtKB-UniRule"/>
</dbReference>
<feature type="binding site" evidence="7">
    <location>
        <begin position="39"/>
        <end position="41"/>
    </location>
    <ligand>
        <name>GTP</name>
        <dbReference type="ChEBI" id="CHEBI:37565"/>
    </ligand>
</feature>
<evidence type="ECO:0000256" key="2">
    <source>
        <dbReference type="ARBA" id="ARBA00022723"/>
    </source>
</evidence>
<feature type="binding site" description="in other chain" evidence="7">
    <location>
        <position position="221"/>
    </location>
    <ligand>
        <name>IMP</name>
        <dbReference type="ChEBI" id="CHEBI:58053"/>
        <note>ligand shared between dimeric partners</note>
    </ligand>
</feature>
<dbReference type="GO" id="GO:0044208">
    <property type="term" value="P:'de novo' AMP biosynthetic process"/>
    <property type="evidence" value="ECO:0007669"/>
    <property type="project" value="UniProtKB-UniRule"/>
</dbReference>